<dbReference type="InterPro" id="IPR026823">
    <property type="entry name" value="cEGF"/>
</dbReference>
<feature type="region of interest" description="Disordered" evidence="9">
    <location>
        <begin position="393"/>
        <end position="455"/>
    </location>
</feature>
<dbReference type="Gene3D" id="2.10.25.10">
    <property type="entry name" value="Laminin"/>
    <property type="match status" value="4"/>
</dbReference>
<keyword evidence="5" id="KW-0677">Repeat</keyword>
<feature type="region of interest" description="Disordered" evidence="9">
    <location>
        <begin position="123"/>
        <end position="148"/>
    </location>
</feature>
<dbReference type="CDD" id="cd00054">
    <property type="entry name" value="EGF_CA"/>
    <property type="match status" value="3"/>
</dbReference>
<gene>
    <name evidence="11" type="ORF">J4Q44_G00331100</name>
</gene>
<dbReference type="PROSITE" id="PS50026">
    <property type="entry name" value="EGF_3"/>
    <property type="match status" value="1"/>
</dbReference>
<dbReference type="InterPro" id="IPR000742">
    <property type="entry name" value="EGF"/>
</dbReference>
<dbReference type="InterPro" id="IPR052080">
    <property type="entry name" value="vWF_C/EGF_Fibrillin"/>
</dbReference>
<comment type="caution">
    <text evidence="11">The sequence shown here is derived from an EMBL/GenBank/DDBJ whole genome shotgun (WGS) entry which is preliminary data.</text>
</comment>
<reference evidence="11 12" key="1">
    <citation type="submission" date="2021-04" db="EMBL/GenBank/DDBJ databases">
        <authorList>
            <person name="De Guttry C."/>
            <person name="Zahm M."/>
            <person name="Klopp C."/>
            <person name="Cabau C."/>
            <person name="Louis A."/>
            <person name="Berthelot C."/>
            <person name="Parey E."/>
            <person name="Roest Crollius H."/>
            <person name="Montfort J."/>
            <person name="Robinson-Rechavi M."/>
            <person name="Bucao C."/>
            <person name="Bouchez O."/>
            <person name="Gislard M."/>
            <person name="Lluch J."/>
            <person name="Milhes M."/>
            <person name="Lampietro C."/>
            <person name="Lopez Roques C."/>
            <person name="Donnadieu C."/>
            <person name="Braasch I."/>
            <person name="Desvignes T."/>
            <person name="Postlethwait J."/>
            <person name="Bobe J."/>
            <person name="Wedekind C."/>
            <person name="Guiguen Y."/>
        </authorList>
    </citation>
    <scope>NUCLEOTIDE SEQUENCE [LARGE SCALE GENOMIC DNA]</scope>
    <source>
        <strain evidence="11">Cs_M1</strain>
        <tissue evidence="11">Blood</tissue>
    </source>
</reference>
<keyword evidence="7" id="KW-0325">Glycoprotein</keyword>
<evidence type="ECO:0000313" key="11">
    <source>
        <dbReference type="EMBL" id="KAK6296968.1"/>
    </source>
</evidence>
<organism evidence="11 12">
    <name type="scientific">Coregonus suidteri</name>
    <dbReference type="NCBI Taxonomy" id="861788"/>
    <lineage>
        <taxon>Eukaryota</taxon>
        <taxon>Metazoa</taxon>
        <taxon>Chordata</taxon>
        <taxon>Craniata</taxon>
        <taxon>Vertebrata</taxon>
        <taxon>Euteleostomi</taxon>
        <taxon>Actinopterygii</taxon>
        <taxon>Neopterygii</taxon>
        <taxon>Teleostei</taxon>
        <taxon>Protacanthopterygii</taxon>
        <taxon>Salmoniformes</taxon>
        <taxon>Salmonidae</taxon>
        <taxon>Coregoninae</taxon>
        <taxon>Coregonus</taxon>
    </lineage>
</organism>
<evidence type="ECO:0000256" key="5">
    <source>
        <dbReference type="ARBA" id="ARBA00022737"/>
    </source>
</evidence>
<evidence type="ECO:0000256" key="2">
    <source>
        <dbReference type="ARBA" id="ARBA00022525"/>
    </source>
</evidence>
<protein>
    <recommendedName>
        <fullName evidence="10">EGF-like domain-containing protein</fullName>
    </recommendedName>
</protein>
<evidence type="ECO:0000256" key="3">
    <source>
        <dbReference type="ARBA" id="ARBA00022536"/>
    </source>
</evidence>
<comment type="subcellular location">
    <subcellularLocation>
        <location evidence="1">Secreted</location>
    </subcellularLocation>
</comment>
<comment type="caution">
    <text evidence="8">Lacks conserved residue(s) required for the propagation of feature annotation.</text>
</comment>
<evidence type="ECO:0000256" key="6">
    <source>
        <dbReference type="ARBA" id="ARBA00023157"/>
    </source>
</evidence>
<feature type="compositionally biased region" description="Acidic residues" evidence="9">
    <location>
        <begin position="405"/>
        <end position="421"/>
    </location>
</feature>
<dbReference type="FunFam" id="2.10.25.10:FF:000014">
    <property type="entry name" value="Latent-transforming growth factor beta-binding protein 3"/>
    <property type="match status" value="1"/>
</dbReference>
<evidence type="ECO:0000256" key="1">
    <source>
        <dbReference type="ARBA" id="ARBA00004613"/>
    </source>
</evidence>
<keyword evidence="4" id="KW-0732">Signal</keyword>
<evidence type="ECO:0000256" key="9">
    <source>
        <dbReference type="SAM" id="MobiDB-lite"/>
    </source>
</evidence>
<feature type="compositionally biased region" description="Low complexity" evidence="9">
    <location>
        <begin position="125"/>
        <end position="139"/>
    </location>
</feature>
<dbReference type="PANTHER" id="PTHR47333">
    <property type="entry name" value="VON WILLEBRAND FACTOR C AND EGF DOMAIN-CONTAINING PROTEIN"/>
    <property type="match status" value="1"/>
</dbReference>
<keyword evidence="6" id="KW-1015">Disulfide bond</keyword>
<feature type="compositionally biased region" description="Gly residues" evidence="9">
    <location>
        <begin position="438"/>
        <end position="449"/>
    </location>
</feature>
<dbReference type="InterPro" id="IPR018097">
    <property type="entry name" value="EGF_Ca-bd_CS"/>
</dbReference>
<dbReference type="GO" id="GO:0005576">
    <property type="term" value="C:extracellular region"/>
    <property type="evidence" value="ECO:0007669"/>
    <property type="project" value="UniProtKB-SubCell"/>
</dbReference>
<proteinExistence type="predicted"/>
<dbReference type="Proteomes" id="UP001356427">
    <property type="component" value="Unassembled WGS sequence"/>
</dbReference>
<evidence type="ECO:0000259" key="10">
    <source>
        <dbReference type="PROSITE" id="PS50026"/>
    </source>
</evidence>
<keyword evidence="12" id="KW-1185">Reference proteome</keyword>
<dbReference type="PROSITE" id="PS00010">
    <property type="entry name" value="ASX_HYDROXYL"/>
    <property type="match status" value="2"/>
</dbReference>
<dbReference type="PROSITE" id="PS01187">
    <property type="entry name" value="EGF_CA"/>
    <property type="match status" value="2"/>
</dbReference>
<feature type="non-terminal residue" evidence="11">
    <location>
        <position position="1"/>
    </location>
</feature>
<evidence type="ECO:0000256" key="8">
    <source>
        <dbReference type="PROSITE-ProRule" id="PRU00076"/>
    </source>
</evidence>
<dbReference type="PANTHER" id="PTHR47333:SF4">
    <property type="entry name" value="EGF-LIKE DOMAIN-CONTAINING PROTEIN"/>
    <property type="match status" value="1"/>
</dbReference>
<name>A0AAN8KSQ3_9TELE</name>
<dbReference type="PROSITE" id="PS01186">
    <property type="entry name" value="EGF_2"/>
    <property type="match status" value="1"/>
</dbReference>
<keyword evidence="3 8" id="KW-0245">EGF-like domain</keyword>
<dbReference type="InterPro" id="IPR000152">
    <property type="entry name" value="EGF-type_Asp/Asn_hydroxyl_site"/>
</dbReference>
<evidence type="ECO:0000256" key="4">
    <source>
        <dbReference type="ARBA" id="ARBA00022729"/>
    </source>
</evidence>
<dbReference type="EMBL" id="JAGTTL010000032">
    <property type="protein sequence ID" value="KAK6296968.1"/>
    <property type="molecule type" value="Genomic_DNA"/>
</dbReference>
<dbReference type="GO" id="GO:0005509">
    <property type="term" value="F:calcium ion binding"/>
    <property type="evidence" value="ECO:0007669"/>
    <property type="project" value="InterPro"/>
</dbReference>
<dbReference type="SUPFAM" id="SSF57184">
    <property type="entry name" value="Growth factor receptor domain"/>
    <property type="match status" value="1"/>
</dbReference>
<dbReference type="AlphaFoldDB" id="A0AAN8KSQ3"/>
<dbReference type="InterPro" id="IPR009030">
    <property type="entry name" value="Growth_fac_rcpt_cys_sf"/>
</dbReference>
<evidence type="ECO:0000256" key="7">
    <source>
        <dbReference type="ARBA" id="ARBA00023180"/>
    </source>
</evidence>
<dbReference type="InterPro" id="IPR049883">
    <property type="entry name" value="NOTCH1_EGF-like"/>
</dbReference>
<feature type="region of interest" description="Disordered" evidence="9">
    <location>
        <begin position="154"/>
        <end position="173"/>
    </location>
</feature>
<feature type="compositionally biased region" description="Low complexity" evidence="9">
    <location>
        <begin position="393"/>
        <end position="404"/>
    </location>
</feature>
<sequence>PNVCGNRCCHGWTVSPKTQKCTKPRRLPRCHNGAVCRQPNICECRTGFYGARLPAETTALWRTEGTPASTTNPETNKYYTVRWQPLTLQAAQSVLLKKALARGGRSDKMTTILMKHIETERKKLQSASSSDLQDTQTTSVKSFHTQKGQYTVHVNPPAASNQTTGHRGGMAAGAGRRGGVLFTPTICKQKASGLFDRGHDGGMNPPALVCVVQRSDNLGSQGFGNGGLCREVINDSSHWPSPWLRLQGHYSSSPGSSLCTNSRCENTPGSYRCVCHTGYKLQGKTCTDVDECKLLHPEVCKSGVCINNIPGYSCSCTIGYYYDNVFLECIDVDECEAGEDSCPGGICVNTLGSYFCTCDPPLVLDDTQRSCVNSTGLTTLVLSLPLGRGPKSLPLSLAPLPDSDPYSEEEEEEEEEKEEELEPRRVGPPFPLFPYRLGPGGGGGGGGGPLRVYER</sequence>
<dbReference type="InterPro" id="IPR001881">
    <property type="entry name" value="EGF-like_Ca-bd_dom"/>
</dbReference>
<dbReference type="SMART" id="SM00179">
    <property type="entry name" value="EGF_CA"/>
    <property type="match status" value="3"/>
</dbReference>
<feature type="domain" description="EGF-like" evidence="10">
    <location>
        <begin position="331"/>
        <end position="368"/>
    </location>
</feature>
<accession>A0AAN8KSQ3</accession>
<dbReference type="FunFam" id="2.10.25.10:FF:000115">
    <property type="entry name" value="latent-transforming growth factor beta-binding protein 4 isoform X2"/>
    <property type="match status" value="1"/>
</dbReference>
<dbReference type="Pfam" id="PF07645">
    <property type="entry name" value="EGF_CA"/>
    <property type="match status" value="1"/>
</dbReference>
<keyword evidence="2" id="KW-0964">Secreted</keyword>
<dbReference type="SMART" id="SM00181">
    <property type="entry name" value="EGF"/>
    <property type="match status" value="4"/>
</dbReference>
<dbReference type="Pfam" id="PF12662">
    <property type="entry name" value="cEGF"/>
    <property type="match status" value="1"/>
</dbReference>
<evidence type="ECO:0000313" key="12">
    <source>
        <dbReference type="Proteomes" id="UP001356427"/>
    </source>
</evidence>